<proteinExistence type="predicted"/>
<feature type="region of interest" description="Disordered" evidence="1">
    <location>
        <begin position="801"/>
        <end position="982"/>
    </location>
</feature>
<dbReference type="OrthoDB" id="635774at2759"/>
<feature type="compositionally biased region" description="Low complexity" evidence="1">
    <location>
        <begin position="16"/>
        <end position="28"/>
    </location>
</feature>
<evidence type="ECO:0000256" key="1">
    <source>
        <dbReference type="SAM" id="MobiDB-lite"/>
    </source>
</evidence>
<dbReference type="PROSITE" id="PS50011">
    <property type="entry name" value="PROTEIN_KINASE_DOM"/>
    <property type="match status" value="1"/>
</dbReference>
<feature type="region of interest" description="Disordered" evidence="1">
    <location>
        <begin position="660"/>
        <end position="703"/>
    </location>
</feature>
<dbReference type="AlphaFoldDB" id="A0A2H2Z9Q2"/>
<feature type="compositionally biased region" description="Basic and acidic residues" evidence="1">
    <location>
        <begin position="95"/>
        <end position="122"/>
    </location>
</feature>
<feature type="region of interest" description="Disordered" evidence="1">
    <location>
        <begin position="181"/>
        <end position="201"/>
    </location>
</feature>
<keyword evidence="4" id="KW-1185">Reference proteome</keyword>
<dbReference type="Pfam" id="PF00069">
    <property type="entry name" value="Pkinase"/>
    <property type="match status" value="1"/>
</dbReference>
<feature type="compositionally biased region" description="Polar residues" evidence="1">
    <location>
        <begin position="887"/>
        <end position="904"/>
    </location>
</feature>
<evidence type="ECO:0000313" key="4">
    <source>
        <dbReference type="Proteomes" id="UP000219286"/>
    </source>
</evidence>
<comment type="caution">
    <text evidence="3">The sequence shown here is derived from an EMBL/GenBank/DDBJ whole genome shotgun (WGS) entry which is preliminary data.</text>
</comment>
<keyword evidence="3" id="KW-0723">Serine/threonine-protein kinase</keyword>
<keyword evidence="3" id="KW-0418">Kinase</keyword>
<name>A0A2H2Z9Q2_TRIPA</name>
<dbReference type="InterPro" id="IPR000719">
    <property type="entry name" value="Prot_kinase_dom"/>
</dbReference>
<dbReference type="GO" id="GO:0005737">
    <property type="term" value="C:cytoplasm"/>
    <property type="evidence" value="ECO:0007669"/>
    <property type="project" value="TreeGrafter"/>
</dbReference>
<dbReference type="SUPFAM" id="SSF56112">
    <property type="entry name" value="Protein kinase-like (PK-like)"/>
    <property type="match status" value="1"/>
</dbReference>
<dbReference type="PANTHER" id="PTHR23257">
    <property type="entry name" value="SERINE-THREONINE PROTEIN KINASE"/>
    <property type="match status" value="1"/>
</dbReference>
<dbReference type="GO" id="GO:0005524">
    <property type="term" value="F:ATP binding"/>
    <property type="evidence" value="ECO:0007669"/>
    <property type="project" value="InterPro"/>
</dbReference>
<dbReference type="EMBL" id="LFMI01000074">
    <property type="protein sequence ID" value="OTA00380.1"/>
    <property type="molecule type" value="Genomic_DNA"/>
</dbReference>
<feature type="compositionally biased region" description="Pro residues" evidence="1">
    <location>
        <begin position="1"/>
        <end position="15"/>
    </location>
</feature>
<dbReference type="GO" id="GO:0007165">
    <property type="term" value="P:signal transduction"/>
    <property type="evidence" value="ECO:0007669"/>
    <property type="project" value="TreeGrafter"/>
</dbReference>
<feature type="compositionally biased region" description="Low complexity" evidence="1">
    <location>
        <begin position="44"/>
        <end position="66"/>
    </location>
</feature>
<reference evidence="3 4" key="1">
    <citation type="journal article" date="2015" name="Genome Announc.">
        <title>Genome sequence and annotation of Trichoderma parareesei, the ancestor of the cellulase producer Trichoderma reesei.</title>
        <authorList>
            <person name="Yang D."/>
            <person name="Pomraning K."/>
            <person name="Kopchinskiy A."/>
            <person name="Karimi Aghcheh R."/>
            <person name="Atanasova L."/>
            <person name="Chenthamara K."/>
            <person name="Baker S.E."/>
            <person name="Zhang R."/>
            <person name="Shen Q."/>
            <person name="Freitag M."/>
            <person name="Kubicek C.P."/>
            <person name="Druzhinina I.S."/>
        </authorList>
    </citation>
    <scope>NUCLEOTIDE SEQUENCE [LARGE SCALE GENOMIC DNA]</scope>
    <source>
        <strain evidence="3 4">CBS 125925</strain>
    </source>
</reference>
<dbReference type="InterPro" id="IPR050167">
    <property type="entry name" value="Ser_Thr_protein_kinase"/>
</dbReference>
<gene>
    <name evidence="3" type="ORF">A9Z42_0081590</name>
</gene>
<organism evidence="3 4">
    <name type="scientific">Trichoderma parareesei</name>
    <name type="common">Filamentous fungus</name>
    <dbReference type="NCBI Taxonomy" id="858221"/>
    <lineage>
        <taxon>Eukaryota</taxon>
        <taxon>Fungi</taxon>
        <taxon>Dikarya</taxon>
        <taxon>Ascomycota</taxon>
        <taxon>Pezizomycotina</taxon>
        <taxon>Sordariomycetes</taxon>
        <taxon>Hypocreomycetidae</taxon>
        <taxon>Hypocreales</taxon>
        <taxon>Hypocreaceae</taxon>
        <taxon>Trichoderma</taxon>
    </lineage>
</organism>
<dbReference type="InterPro" id="IPR011009">
    <property type="entry name" value="Kinase-like_dom_sf"/>
</dbReference>
<accession>A0A2H2Z9Q2</accession>
<keyword evidence="3" id="KW-0808">Transferase</keyword>
<dbReference type="Proteomes" id="UP000219286">
    <property type="component" value="Unassembled WGS sequence"/>
</dbReference>
<dbReference type="Gene3D" id="1.10.510.10">
    <property type="entry name" value="Transferase(Phosphotransferase) domain 1"/>
    <property type="match status" value="1"/>
</dbReference>
<feature type="domain" description="Protein kinase" evidence="2">
    <location>
        <begin position="352"/>
        <end position="594"/>
    </location>
</feature>
<evidence type="ECO:0000259" key="2">
    <source>
        <dbReference type="PROSITE" id="PS50011"/>
    </source>
</evidence>
<feature type="region of interest" description="Disordered" evidence="1">
    <location>
        <begin position="1"/>
        <end position="143"/>
    </location>
</feature>
<evidence type="ECO:0000313" key="3">
    <source>
        <dbReference type="EMBL" id="OTA00380.1"/>
    </source>
</evidence>
<dbReference type="GO" id="GO:0004674">
    <property type="term" value="F:protein serine/threonine kinase activity"/>
    <property type="evidence" value="ECO:0007669"/>
    <property type="project" value="UniProtKB-KW"/>
</dbReference>
<feature type="compositionally biased region" description="Acidic residues" evidence="1">
    <location>
        <begin position="191"/>
        <end position="200"/>
    </location>
</feature>
<protein>
    <submittedName>
        <fullName evidence="3">Serine/threonine protein kinase, PAK/STE20 subfamily</fullName>
    </submittedName>
</protein>
<feature type="compositionally biased region" description="Basic and acidic residues" evidence="1">
    <location>
        <begin position="825"/>
        <end position="844"/>
    </location>
</feature>
<sequence>MPPPDGRPCTSPPLLQPQLQTLPQSSQPAKQSFLRKLLTRSDSSRSSKSSASSVSASQQPAPVSPQTPTAGSGIVKRLSRRVVPGLPRSQTFKRQLSESREHLAPVEPSAEERRAASVDRRCHYPQKAGRRSLRAHPDPRSSAPSFYGEALHETGSNYAQSLPVDLADLAETEAAGSTYSDLPHAISTDMDGNEADDEYTAQDAVSVADSRSLTASQYEAMIHDELEREWILNLSMHFRDRSKREKFFVTYREQEHMWRRVTVSLDYRDAPENSLEWDLNHTKYQRDKSAKIYEAIRESLPDIQFYDTVTNLKLETTDGRLHVHVVEDGNDKEIIHYPNVSQVRHLGCRRVKERDIIFDSHMSGFVYKVSVQGHMLIKKEIPSPDTVEEFLYEVNALNGLRFSRHVIDFYGVVVDDNDEHVKGLLISFAGQGALIDIIFENCKENNIGLPWEMRERWARQIVQGLADVHESGFVQGDFTLSNIVIDDNGDAKIIDINRRGCPVGWEPPEATALIESNQRLSMYIGVKSDLYQLGMVLWGLAMLEDEPETQGRPLMLGPEVNVPDWYRQMTEICLSDDPRMRLQAASLLRMFPRVMPGDEHSDALHSDQEPVHMDNVAMTREYSSDGYGIDHHHATRAADREWTYSGSTYADSGLLPYDQHYSARGRSPPSALPSDTEGDAANKSGWAANRNIAPSYSDSGESYVLPEDEYDVPQQPTPTPSAEKFLNISDRRQRPLGQLNSSLAYESTDYFTADDQGAKGLAPAAPESSWGGSASNCTAEEDTILESSKAAEKAVPAVVVTETPEEVPQFRTPEMQQGRNWGKPDGSRDDARRQDSAVDVHSDARAANSPDVPVRTRSSPRLKLSKNTANIKVKRLRKVPRAEDGYRSSSSHATPHQTVPNTPVTAEATRPGESARVTTPETESEPDYIASRSPGFKSPDPRQGYNARDAQRAGQLLSGGASEQWTQEDVHGQTDAEGGFRYPRHGTMPVSLTGIGAAHLGLQGELLPEKGLMEDEFQLMTRTEAPPLMITTDAQT</sequence>